<dbReference type="STRING" id="441375.B6ACT4"/>
<feature type="transmembrane region" description="Helical" evidence="4">
    <location>
        <begin position="1218"/>
        <end position="1239"/>
    </location>
</feature>
<name>B6ACT4_CRYMR</name>
<evidence type="ECO:0000256" key="3">
    <source>
        <dbReference type="PROSITE-ProRule" id="PRU00023"/>
    </source>
</evidence>
<dbReference type="Proteomes" id="UP000001460">
    <property type="component" value="Unassembled WGS sequence"/>
</dbReference>
<evidence type="ECO:0000313" key="5">
    <source>
        <dbReference type="EMBL" id="EEA05938.1"/>
    </source>
</evidence>
<dbReference type="InterPro" id="IPR051165">
    <property type="entry name" value="Multifunctional_ANK_Repeat"/>
</dbReference>
<reference evidence="5" key="1">
    <citation type="submission" date="2008-06" db="EMBL/GenBank/DDBJ databases">
        <authorList>
            <person name="Lorenzi H."/>
            <person name="Inman J."/>
            <person name="Miller J."/>
            <person name="Schobel S."/>
            <person name="Amedeo P."/>
            <person name="Caler E.V."/>
            <person name="da Silva J."/>
        </authorList>
    </citation>
    <scope>NUCLEOTIDE SEQUENCE [LARGE SCALE GENOMIC DNA]</scope>
    <source>
        <strain evidence="5">RN66</strain>
    </source>
</reference>
<accession>B6ACT4</accession>
<feature type="repeat" description="ANK" evidence="3">
    <location>
        <begin position="120"/>
        <end position="152"/>
    </location>
</feature>
<dbReference type="Gene3D" id="1.25.40.20">
    <property type="entry name" value="Ankyrin repeat-containing domain"/>
    <property type="match status" value="1"/>
</dbReference>
<evidence type="ECO:0000256" key="1">
    <source>
        <dbReference type="ARBA" id="ARBA00022737"/>
    </source>
</evidence>
<feature type="transmembrane region" description="Helical" evidence="4">
    <location>
        <begin position="1189"/>
        <end position="1212"/>
    </location>
</feature>
<keyword evidence="4" id="KW-0472">Membrane</keyword>
<dbReference type="OrthoDB" id="20872at2759"/>
<evidence type="ECO:0000256" key="2">
    <source>
        <dbReference type="ARBA" id="ARBA00023043"/>
    </source>
</evidence>
<dbReference type="GeneID" id="6995426"/>
<dbReference type="EMBL" id="DS989728">
    <property type="protein sequence ID" value="EEA05938.1"/>
    <property type="molecule type" value="Genomic_DNA"/>
</dbReference>
<dbReference type="SMART" id="SM00248">
    <property type="entry name" value="ANK"/>
    <property type="match status" value="5"/>
</dbReference>
<dbReference type="InterPro" id="IPR002110">
    <property type="entry name" value="Ankyrin_rpt"/>
</dbReference>
<dbReference type="SUPFAM" id="SSF48403">
    <property type="entry name" value="Ankyrin repeat"/>
    <property type="match status" value="1"/>
</dbReference>
<dbReference type="RefSeq" id="XP_002140287.1">
    <property type="nucleotide sequence ID" value="XM_002140251.1"/>
</dbReference>
<evidence type="ECO:0000256" key="4">
    <source>
        <dbReference type="SAM" id="Phobius"/>
    </source>
</evidence>
<feature type="transmembrane region" description="Helical" evidence="4">
    <location>
        <begin position="1645"/>
        <end position="1670"/>
    </location>
</feature>
<keyword evidence="4" id="KW-1133">Transmembrane helix</keyword>
<dbReference type="PROSITE" id="PS50088">
    <property type="entry name" value="ANK_REPEAT"/>
    <property type="match status" value="2"/>
</dbReference>
<protein>
    <submittedName>
        <fullName evidence="5">Uncharacterized protein</fullName>
    </submittedName>
</protein>
<evidence type="ECO:0000313" key="6">
    <source>
        <dbReference type="Proteomes" id="UP000001460"/>
    </source>
</evidence>
<dbReference type="VEuPathDB" id="CryptoDB:CMU_016890"/>
<keyword evidence="4" id="KW-0812">Transmembrane</keyword>
<gene>
    <name evidence="5" type="ORF">CMU_016890</name>
</gene>
<keyword evidence="1" id="KW-0677">Repeat</keyword>
<dbReference type="PANTHER" id="PTHR24123:SF33">
    <property type="entry name" value="PROTEIN HOS4"/>
    <property type="match status" value="1"/>
</dbReference>
<organism evidence="5 6">
    <name type="scientific">Cryptosporidium muris (strain RN66)</name>
    <dbReference type="NCBI Taxonomy" id="441375"/>
    <lineage>
        <taxon>Eukaryota</taxon>
        <taxon>Sar</taxon>
        <taxon>Alveolata</taxon>
        <taxon>Apicomplexa</taxon>
        <taxon>Conoidasida</taxon>
        <taxon>Coccidia</taxon>
        <taxon>Eucoccidiorida</taxon>
        <taxon>Eimeriorina</taxon>
        <taxon>Cryptosporidiidae</taxon>
        <taxon>Cryptosporidium</taxon>
    </lineage>
</organism>
<sequence>MNAPLNNYGHIKLKISNNNSKISCVEEAREELGNMEDNHKPVIESCTTILEDLHEKIKLHDIESLNKLIKEIPVHILNSILPSTGLTALTLAASYQGYVSYYISAILIRNGADTNLSLNDGSTALIYAVKKSNLPLITLLLLSGADIEKADNLDHTPLLHSIHAGDLEITKFLLQCGADPNIKSRFGLTPLYYLLQEPSNNLTGSFTSLLLDYNASITEVTLDGKDAISFIINIADSSLLRLVITHPAFKNYSEIHSIETSTLVKSSYFNIKIATDTISRIITALRLKMDQDLIISLLTPEIKSKNREICTSKDEDDRTLVWWAAHYGNHRIIKALMDFYYSQRQTNSFEYEQCSIHNPDIYGHYPIGHIIFSGTFSMYRDKQLLEDILLYQSPSTNATLWYILSVYGGSVGEQRLTEYLSTFVDFKMLSFLTRYFCKPLKKSEIPAPRWIPYIGTDEYDKIVTILSTLLILRKNYTAKVVLQSILREAMLQSFWCIQVLQHGLITAAILGKYDVIKSILLARAQTLSEVLTSLNYSSPRSVNIALCLIGSIPPKFPNFEYLMMAPITLIVRHIFHSNSNSSNQEFTFRFVNNRHLLDGPFSVLQRLLSPETGRFVRSSSLNLTLELLQEVTCMSNNRPYIHSFFENSKYINDSEYEEDFGESLDNSQRITKRVMDEYNFINVYSTQAPTQAYHSAATLGVNKGDTADSCFIKTKSLCKFMLETNLIWTPMMLDTGFHPLSTILSDYQSKSPFLSLPTLTSKYQQIHLGYLPPIPLKTNITDLGPLIPVDILFEYIEEHSACQNIMTYTSFDDLLAKKIQIITLISESIHFHIIPSIANVSMSIILVVLLYFILWASLGWIKVLLVEKTKYNINSTIFTDATDSSEIQDYSETRISEPILNNEFINTNSLEYTIDSIDQEITFDKKQKPEVPVNVNLYRKENKLSNLQSANTHQLNKKLSHSLDNEFNICTSHEIKADEENPSSLESSDTTNLKTSLLYKTSKFSINGQFNKDCVKSSISPSSSSSSLHVPKSASLKDLDIQYLPASTLLLKESNKRKFELNNTFVHKHPNTILRTGTIHRNDIVYKWNNFKIMLLNLIPKILLNLEDYALVFPLPGKRDFIDSLIGSITITFTSPWYIYQTKFQSSNHIRNSNIYNIHYNIWINFLCNSNINKNILLSKNNYSTYIQCGLQIFCLICQLASLSYICIFLLLNHGFDYFWFFLGTALVAILNLTIRCYYTSDFVNEYFEEYFCGLYKGFKKSSDNYFIKADSLDNINNTSHSEKMMINQDDIYTDHLNKQILENYYDCLSEQERSYHKLDIAETHNQLNTKLLISQNDCNANLESNSEKSAEPSNAAIDSEYKYLDRPIENNDTLQTSCKISKITRNLAIYIKHNEKFVSGTNKLHTSTYPNSPTMREDSMKRSNNIDKITPHGLTNSMDDINGIEHLEIDNTSITSPSSQVYCNKVFTTRDNEHYKDIRQEEIQNLTNTIKSKINNFHTPLYNLADNVSYNTARDYFIVVSVCKLISILIAMSSDISIVLFGNNSFLFRDFALYFLYTESPTIAFITGCIFTLWLSSFIFEIIKGMILLVFFVKQRKRLCNILVQHIPIQFRYSNAQEFIQVLSYWRSVMQHVLYKNTKLWTQFFDISVSINTLLLFILGKLILIFIYIKKINFLAYKIIQII</sequence>
<feature type="repeat" description="ANK" evidence="3">
    <location>
        <begin position="153"/>
        <end position="185"/>
    </location>
</feature>
<dbReference type="eggNOG" id="KOG4177">
    <property type="taxonomic scope" value="Eukaryota"/>
</dbReference>
<keyword evidence="6" id="KW-1185">Reference proteome</keyword>
<dbReference type="Pfam" id="PF00023">
    <property type="entry name" value="Ank"/>
    <property type="match status" value="1"/>
</dbReference>
<dbReference type="Pfam" id="PF12796">
    <property type="entry name" value="Ank_2"/>
    <property type="match status" value="1"/>
</dbReference>
<dbReference type="InterPro" id="IPR036770">
    <property type="entry name" value="Ankyrin_rpt-contain_sf"/>
</dbReference>
<feature type="transmembrane region" description="Helical" evidence="4">
    <location>
        <begin position="840"/>
        <end position="861"/>
    </location>
</feature>
<proteinExistence type="predicted"/>
<dbReference type="PANTHER" id="PTHR24123">
    <property type="entry name" value="ANKYRIN REPEAT-CONTAINING"/>
    <property type="match status" value="1"/>
</dbReference>
<feature type="transmembrane region" description="Helical" evidence="4">
    <location>
        <begin position="1563"/>
        <end position="1594"/>
    </location>
</feature>
<dbReference type="PROSITE" id="PS50297">
    <property type="entry name" value="ANK_REP_REGION"/>
    <property type="match status" value="2"/>
</dbReference>
<dbReference type="OMA" id="QSANTHQ"/>
<keyword evidence="2 3" id="KW-0040">ANK repeat</keyword>
<feature type="transmembrane region" description="Helical" evidence="4">
    <location>
        <begin position="1517"/>
        <end position="1543"/>
    </location>
</feature>